<dbReference type="Pfam" id="PF00175">
    <property type="entry name" value="NAD_binding_1"/>
    <property type="match status" value="1"/>
</dbReference>
<keyword evidence="13" id="KW-1185">Reference proteome</keyword>
<evidence type="ECO:0000256" key="5">
    <source>
        <dbReference type="ARBA" id="ARBA00022857"/>
    </source>
</evidence>
<keyword evidence="4 9" id="KW-0274">FAD</keyword>
<feature type="domain" description="FAD-binding FR-type" evidence="11">
    <location>
        <begin position="132"/>
        <end position="255"/>
    </location>
</feature>
<dbReference type="SUPFAM" id="SSF52343">
    <property type="entry name" value="Ferredoxin reductase-like, C-terminal NADP-linked domain"/>
    <property type="match status" value="1"/>
</dbReference>
<dbReference type="Gene3D" id="3.30.70.20">
    <property type="match status" value="1"/>
</dbReference>
<dbReference type="GO" id="GO:0016491">
    <property type="term" value="F:oxidoreductase activity"/>
    <property type="evidence" value="ECO:0007669"/>
    <property type="project" value="UniProtKB-KW"/>
</dbReference>
<name>A0ABS9E1F0_9PROT</name>
<dbReference type="PROSITE" id="PS51384">
    <property type="entry name" value="FAD_FR"/>
    <property type="match status" value="1"/>
</dbReference>
<comment type="caution">
    <text evidence="12">The sequence shown here is derived from an EMBL/GenBank/DDBJ whole genome shotgun (WGS) entry which is preliminary data.</text>
</comment>
<dbReference type="PIRSF" id="PIRSF000361">
    <property type="entry name" value="Frd-NADP+_RD"/>
    <property type="match status" value="1"/>
</dbReference>
<dbReference type="InterPro" id="IPR039261">
    <property type="entry name" value="FNR_nucleotide-bd"/>
</dbReference>
<keyword evidence="8" id="KW-0411">Iron-sulfur</keyword>
<dbReference type="EMBL" id="JAKGBZ010000078">
    <property type="protein sequence ID" value="MCF3948763.1"/>
    <property type="molecule type" value="Genomic_DNA"/>
</dbReference>
<accession>A0ABS9E1F0</accession>
<feature type="domain" description="4Fe-4S ferredoxin-type" evidence="10">
    <location>
        <begin position="7"/>
        <end position="36"/>
    </location>
</feature>
<reference evidence="12 13" key="1">
    <citation type="submission" date="2022-01" db="EMBL/GenBank/DDBJ databases">
        <authorList>
            <person name="Won M."/>
            <person name="Kim S.-J."/>
            <person name="Kwon S.-W."/>
        </authorList>
    </citation>
    <scope>NUCLEOTIDE SEQUENCE [LARGE SCALE GENOMIC DNA]</scope>
    <source>
        <strain evidence="12 13">KCTC 23505</strain>
    </source>
</reference>
<evidence type="ECO:0000259" key="11">
    <source>
        <dbReference type="PROSITE" id="PS51384"/>
    </source>
</evidence>
<gene>
    <name evidence="12" type="primary">boxA</name>
    <name evidence="12" type="ORF">L2A60_19085</name>
</gene>
<dbReference type="EC" id="1.14.13.208" evidence="12"/>
<dbReference type="PROSITE" id="PS00198">
    <property type="entry name" value="4FE4S_FER_1"/>
    <property type="match status" value="1"/>
</dbReference>
<dbReference type="Pfam" id="PF12838">
    <property type="entry name" value="Fer4_7"/>
    <property type="match status" value="1"/>
</dbReference>
<dbReference type="InterPro" id="IPR017900">
    <property type="entry name" value="4Fe4S_Fe_S_CS"/>
</dbReference>
<dbReference type="Proteomes" id="UP001521209">
    <property type="component" value="Unassembled WGS sequence"/>
</dbReference>
<dbReference type="Gene3D" id="2.40.30.10">
    <property type="entry name" value="Translation factors"/>
    <property type="match status" value="1"/>
</dbReference>
<keyword evidence="7" id="KW-0408">Iron</keyword>
<dbReference type="SUPFAM" id="SSF63380">
    <property type="entry name" value="Riboflavin synthase domain-like"/>
    <property type="match status" value="1"/>
</dbReference>
<evidence type="ECO:0000256" key="1">
    <source>
        <dbReference type="ARBA" id="ARBA00001974"/>
    </source>
</evidence>
<keyword evidence="6 9" id="KW-0560">Oxidoreductase</keyword>
<evidence type="ECO:0000256" key="3">
    <source>
        <dbReference type="ARBA" id="ARBA00022723"/>
    </source>
</evidence>
<dbReference type="InterPro" id="IPR017896">
    <property type="entry name" value="4Fe4S_Fe-S-bd"/>
</dbReference>
<evidence type="ECO:0000256" key="7">
    <source>
        <dbReference type="ARBA" id="ARBA00023004"/>
    </source>
</evidence>
<dbReference type="InterPro" id="IPR017938">
    <property type="entry name" value="Riboflavin_synthase-like_b-brl"/>
</dbReference>
<keyword evidence="5 9" id="KW-0521">NADP</keyword>
<evidence type="ECO:0000256" key="8">
    <source>
        <dbReference type="ARBA" id="ARBA00023014"/>
    </source>
</evidence>
<dbReference type="InterPro" id="IPR017634">
    <property type="entry name" value="Benzoyl_CoA_Oase_BoxA"/>
</dbReference>
<proteinExistence type="predicted"/>
<keyword evidence="2 9" id="KW-0285">Flavoprotein</keyword>
<sequence>MLDAPVKQHLIDPEICIRCNTCEATCPVDAITHDDNNYVVDAAKCNFCMDCIPPCPTGSIDNWFVVNKVFSIEDQFSWLELPPKPPEAETSTADALDDEAQHLLDEAHTGAGGHVPAPASAAKPRINLFNRAKPAIATVTGNLRITAPDTDSDVRHIILDFGTVAFPLLEGQSIGIVPPGRDANGRSHTMRLYSIASPRDGERPNTNNLAITVKRVHEPRDDGTMFAGIASNFLCDLTLGATIEVIGPFGATFLMPDDPDADIVMICTGTGSAPFRGFTERRRRTASTPRGRLHLYFGARTPGELPYFGPLQRLPETLIVKELVYSRIPEQPREYVQDRMRSRSASLAALLAKDTLHIYICGVHGLESGAEAALTDIAANAGLDWSALRARMRAEGRFHVETY</sequence>
<dbReference type="InterPro" id="IPR017927">
    <property type="entry name" value="FAD-bd_FR_type"/>
</dbReference>
<dbReference type="NCBIfam" id="TIGR03224">
    <property type="entry name" value="benzo_boxA"/>
    <property type="match status" value="1"/>
</dbReference>
<evidence type="ECO:0000256" key="9">
    <source>
        <dbReference type="PIRNR" id="PIRNR000361"/>
    </source>
</evidence>
<comment type="cofactor">
    <cofactor evidence="1">
        <name>FAD</name>
        <dbReference type="ChEBI" id="CHEBI:57692"/>
    </cofactor>
</comment>
<dbReference type="InterPro" id="IPR001709">
    <property type="entry name" value="Flavoprot_Pyr_Nucl_cyt_Rdtase"/>
</dbReference>
<dbReference type="SUPFAM" id="SSF54862">
    <property type="entry name" value="4Fe-4S ferredoxins"/>
    <property type="match status" value="1"/>
</dbReference>
<dbReference type="PIRSF" id="PIRSF501177">
    <property type="entry name" value="BoxA"/>
    <property type="match status" value="1"/>
</dbReference>
<dbReference type="PRINTS" id="PR00371">
    <property type="entry name" value="FPNCR"/>
</dbReference>
<evidence type="ECO:0000256" key="4">
    <source>
        <dbReference type="ARBA" id="ARBA00022827"/>
    </source>
</evidence>
<dbReference type="PANTHER" id="PTHR43314">
    <property type="match status" value="1"/>
</dbReference>
<organism evidence="12 13">
    <name type="scientific">Acidiphilium iwatense</name>
    <dbReference type="NCBI Taxonomy" id="768198"/>
    <lineage>
        <taxon>Bacteria</taxon>
        <taxon>Pseudomonadati</taxon>
        <taxon>Pseudomonadota</taxon>
        <taxon>Alphaproteobacteria</taxon>
        <taxon>Acetobacterales</taxon>
        <taxon>Acidocellaceae</taxon>
        <taxon>Acidiphilium</taxon>
    </lineage>
</organism>
<dbReference type="Gene3D" id="3.40.50.80">
    <property type="entry name" value="Nucleotide-binding domain of ferredoxin-NADP reductase (FNR) module"/>
    <property type="match status" value="1"/>
</dbReference>
<feature type="domain" description="4Fe-4S ferredoxin-type" evidence="10">
    <location>
        <begin position="38"/>
        <end position="65"/>
    </location>
</feature>
<dbReference type="PROSITE" id="PS51379">
    <property type="entry name" value="4FE4S_FER_2"/>
    <property type="match status" value="2"/>
</dbReference>
<dbReference type="InterPro" id="IPR015701">
    <property type="entry name" value="FNR"/>
</dbReference>
<keyword evidence="3" id="KW-0479">Metal-binding</keyword>
<evidence type="ECO:0000256" key="6">
    <source>
        <dbReference type="ARBA" id="ARBA00023002"/>
    </source>
</evidence>
<protein>
    <submittedName>
        <fullName evidence="12">Benzoyl-CoA 2,3-epoxidase subunit BoxA</fullName>
        <ecNumber evidence="12">1.14.13.208</ecNumber>
    </submittedName>
</protein>
<evidence type="ECO:0000313" key="13">
    <source>
        <dbReference type="Proteomes" id="UP001521209"/>
    </source>
</evidence>
<evidence type="ECO:0000256" key="2">
    <source>
        <dbReference type="ARBA" id="ARBA00022630"/>
    </source>
</evidence>
<dbReference type="RefSeq" id="WP_235706074.1">
    <property type="nucleotide sequence ID" value="NZ_JAKGBZ010000078.1"/>
</dbReference>
<evidence type="ECO:0000259" key="10">
    <source>
        <dbReference type="PROSITE" id="PS51379"/>
    </source>
</evidence>
<evidence type="ECO:0000313" key="12">
    <source>
        <dbReference type="EMBL" id="MCF3948763.1"/>
    </source>
</evidence>
<dbReference type="InterPro" id="IPR001433">
    <property type="entry name" value="OxRdtase_FAD/NAD-bd"/>
</dbReference>